<gene>
    <name evidence="2" type="ORF">IAA96_01845</name>
</gene>
<dbReference type="InterPro" id="IPR011990">
    <property type="entry name" value="TPR-like_helical_dom_sf"/>
</dbReference>
<keyword evidence="1" id="KW-0732">Signal</keyword>
<reference evidence="2" key="1">
    <citation type="submission" date="2020-10" db="EMBL/GenBank/DDBJ databases">
        <authorList>
            <person name="Gilroy R."/>
        </authorList>
    </citation>
    <scope>NUCLEOTIDE SEQUENCE</scope>
    <source>
        <strain evidence="2">B3-4054</strain>
    </source>
</reference>
<protein>
    <recommendedName>
        <fullName evidence="4">Tetratricopeptide repeat protein</fullName>
    </recommendedName>
</protein>
<evidence type="ECO:0000313" key="2">
    <source>
        <dbReference type="EMBL" id="MBO8449830.1"/>
    </source>
</evidence>
<name>A0A9D9EMS7_9SPIR</name>
<feature type="signal peptide" evidence="1">
    <location>
        <begin position="1"/>
        <end position="34"/>
    </location>
</feature>
<dbReference type="Proteomes" id="UP000823616">
    <property type="component" value="Unassembled WGS sequence"/>
</dbReference>
<dbReference type="AlphaFoldDB" id="A0A9D9EMS7"/>
<reference evidence="2" key="2">
    <citation type="journal article" date="2021" name="PeerJ">
        <title>Extensive microbial diversity within the chicken gut microbiome revealed by metagenomics and culture.</title>
        <authorList>
            <person name="Gilroy R."/>
            <person name="Ravi A."/>
            <person name="Getino M."/>
            <person name="Pursley I."/>
            <person name="Horton D.L."/>
            <person name="Alikhan N.F."/>
            <person name="Baker D."/>
            <person name="Gharbi K."/>
            <person name="Hall N."/>
            <person name="Watson M."/>
            <person name="Adriaenssens E.M."/>
            <person name="Foster-Nyarko E."/>
            <person name="Jarju S."/>
            <person name="Secka A."/>
            <person name="Antonio M."/>
            <person name="Oren A."/>
            <person name="Chaudhuri R.R."/>
            <person name="La Ragione R."/>
            <person name="Hildebrand F."/>
            <person name="Pallen M.J."/>
        </authorList>
    </citation>
    <scope>NUCLEOTIDE SEQUENCE</scope>
    <source>
        <strain evidence="2">B3-4054</strain>
    </source>
</reference>
<dbReference type="SUPFAM" id="SSF48452">
    <property type="entry name" value="TPR-like"/>
    <property type="match status" value="1"/>
</dbReference>
<feature type="chain" id="PRO_5038582465" description="Tetratricopeptide repeat protein" evidence="1">
    <location>
        <begin position="35"/>
        <end position="415"/>
    </location>
</feature>
<feature type="non-terminal residue" evidence="2">
    <location>
        <position position="415"/>
    </location>
</feature>
<accession>A0A9D9EMS7</accession>
<comment type="caution">
    <text evidence="2">The sequence shown here is derived from an EMBL/GenBank/DDBJ whole genome shotgun (WGS) entry which is preliminary data.</text>
</comment>
<dbReference type="EMBL" id="JADIMS010000032">
    <property type="protein sequence ID" value="MBO8449830.1"/>
    <property type="molecule type" value="Genomic_DNA"/>
</dbReference>
<evidence type="ECO:0000256" key="1">
    <source>
        <dbReference type="SAM" id="SignalP"/>
    </source>
</evidence>
<proteinExistence type="predicted"/>
<sequence length="415" mass="45036">MPEKNAERSVSRLRKTAVWLALFFSAAALLPAQTGEADTEAALAYLDHAAAWYASGHYTEAAAAVENGISCSAQVADFFYLNALLLVQQDAPAADVLEQAEQAFADGRLWFRFDPAPAALFTASAQVKTGRYTEASALLDQYAAAAGVPADAQLLRCEIAYAAGGSSSARDLLSAALRRWPSDSRFPVLFFRMETPGLNGTVPEDRILALASEILSVWNIADNPDAPAELSLLSVPFLRILQPEAVSRTVRRIWYMDGLASLPATAAPFAAVEAFRERLITGGEVLDAFFLYQEEGIPVEALEYLCAAAETSPEPEIREGIAARLSEYGGVLSADTNGDGIADTRVSYRLGRPYSVFYDRNQDGYPEMLAECGFGEPVSVFFPPQNAAAEYERYPYPVSVKSLSLIHISEPTRQF</sequence>
<evidence type="ECO:0000313" key="3">
    <source>
        <dbReference type="Proteomes" id="UP000823616"/>
    </source>
</evidence>
<evidence type="ECO:0008006" key="4">
    <source>
        <dbReference type="Google" id="ProtNLM"/>
    </source>
</evidence>
<organism evidence="2 3">
    <name type="scientific">Candidatus Avitreponema avistercoris</name>
    <dbReference type="NCBI Taxonomy" id="2840705"/>
    <lineage>
        <taxon>Bacteria</taxon>
        <taxon>Pseudomonadati</taxon>
        <taxon>Spirochaetota</taxon>
        <taxon>Spirochaetia</taxon>
        <taxon>Spirochaetales</taxon>
        <taxon>Candidatus Avitreponema</taxon>
    </lineage>
</organism>